<proteinExistence type="predicted"/>
<evidence type="ECO:0000259" key="2">
    <source>
        <dbReference type="Pfam" id="PF10881"/>
    </source>
</evidence>
<dbReference type="EMBL" id="SISP01000050">
    <property type="protein sequence ID" value="TBM37314.1"/>
    <property type="molecule type" value="Genomic_DNA"/>
</dbReference>
<feature type="domain" description="DUF2726" evidence="2">
    <location>
        <begin position="74"/>
        <end position="194"/>
    </location>
</feature>
<name>A0A7Z7YBM3_VIBCL</name>
<comment type="caution">
    <text evidence="3">The sequence shown here is derived from an EMBL/GenBank/DDBJ whole genome shotgun (WGS) entry which is preliminary data.</text>
</comment>
<dbReference type="InterPro" id="IPR024402">
    <property type="entry name" value="DUF2726"/>
</dbReference>
<dbReference type="Proteomes" id="UP000294145">
    <property type="component" value="Unassembled WGS sequence"/>
</dbReference>
<sequence length="210" mass="23426">MNITNLQVGLGIIALATVGLVFTNPILCLVLALIGMVVMFGWEQVKKLINIPTSSNYTLKDADGNLVDYTLKSGLLTKAERSFYGVLESVVPDELVVMSKVRIADVLYATKGLDRKDSARLFAKISSKHFDFVLCLRTDLSYVAAIELDDSSHQKKSRKDRDDFVELACKSAGLPLYRCRAQYVYQPNELRDYLFVNSTQQSKDVASEEA</sequence>
<accession>A0A7Z7YBM3</accession>
<gene>
    <name evidence="3" type="ORF">EYB64_19285</name>
</gene>
<keyword evidence="1" id="KW-0472">Membrane</keyword>
<keyword evidence="1" id="KW-1133">Transmembrane helix</keyword>
<reference evidence="3 4" key="1">
    <citation type="submission" date="2019-02" db="EMBL/GenBank/DDBJ databases">
        <title>Genomic plasticity associated with the antimicrobial resistance in Vibrio cholerae.</title>
        <authorList>
            <person name="Verma J."/>
            <person name="Bag S."/>
            <person name="Saha B."/>
            <person name="Kumar P."/>
            <person name="Ghosh T.S."/>
            <person name="Dayal M."/>
            <person name="Senapati T."/>
            <person name="Mehra S."/>
            <person name="Dey P."/>
            <person name="Desigamani A."/>
            <person name="Kumar D."/>
            <person name="Rana P."/>
            <person name="Kumar B."/>
            <person name="Maiti T.K."/>
            <person name="Sharma N.C."/>
            <person name="Bhadra R.K."/>
            <person name="Mutreja A."/>
            <person name="Nair G.B."/>
            <person name="Ramamurthy T."/>
            <person name="Das B."/>
        </authorList>
    </citation>
    <scope>NUCLEOTIDE SEQUENCE [LARGE SCALE GENOMIC DNA]</scope>
    <source>
        <strain evidence="3 4">IDH06781</strain>
    </source>
</reference>
<dbReference type="AlphaFoldDB" id="A0A7Z7YBM3"/>
<organism evidence="3 4">
    <name type="scientific">Vibrio cholerae</name>
    <dbReference type="NCBI Taxonomy" id="666"/>
    <lineage>
        <taxon>Bacteria</taxon>
        <taxon>Pseudomonadati</taxon>
        <taxon>Pseudomonadota</taxon>
        <taxon>Gammaproteobacteria</taxon>
        <taxon>Vibrionales</taxon>
        <taxon>Vibrionaceae</taxon>
        <taxon>Vibrio</taxon>
    </lineage>
</organism>
<protein>
    <submittedName>
        <fullName evidence="3">DUF2726 domain-containing protein</fullName>
    </submittedName>
</protein>
<feature type="transmembrane region" description="Helical" evidence="1">
    <location>
        <begin position="12"/>
        <end position="42"/>
    </location>
</feature>
<dbReference type="Pfam" id="PF10881">
    <property type="entry name" value="DUF2726"/>
    <property type="match status" value="1"/>
</dbReference>
<evidence type="ECO:0000256" key="1">
    <source>
        <dbReference type="SAM" id="Phobius"/>
    </source>
</evidence>
<evidence type="ECO:0000313" key="3">
    <source>
        <dbReference type="EMBL" id="TBM37314.1"/>
    </source>
</evidence>
<dbReference type="RefSeq" id="WP_017190687.1">
    <property type="nucleotide sequence ID" value="NZ_POTE01000051.1"/>
</dbReference>
<evidence type="ECO:0000313" key="4">
    <source>
        <dbReference type="Proteomes" id="UP000294145"/>
    </source>
</evidence>
<keyword evidence="1" id="KW-0812">Transmembrane</keyword>